<accession>A0ABX0UAV8</accession>
<keyword evidence="3" id="KW-1185">Reference proteome</keyword>
<dbReference type="Pfam" id="PF10677">
    <property type="entry name" value="DUF2490"/>
    <property type="match status" value="1"/>
</dbReference>
<evidence type="ECO:0000313" key="2">
    <source>
        <dbReference type="EMBL" id="NIJ44192.1"/>
    </source>
</evidence>
<reference evidence="2 3" key="1">
    <citation type="submission" date="2020-03" db="EMBL/GenBank/DDBJ databases">
        <title>Genomic Encyclopedia of Type Strains, Phase IV (KMG-IV): sequencing the most valuable type-strain genomes for metagenomic binning, comparative biology and taxonomic classification.</title>
        <authorList>
            <person name="Goeker M."/>
        </authorList>
    </citation>
    <scope>NUCLEOTIDE SEQUENCE [LARGE SCALE GENOMIC DNA]</scope>
    <source>
        <strain evidence="2 3">DSM 101599</strain>
    </source>
</reference>
<keyword evidence="1" id="KW-0732">Signal</keyword>
<dbReference type="RefSeq" id="WP_167183750.1">
    <property type="nucleotide sequence ID" value="NZ_JAASQL010000001.1"/>
</dbReference>
<evidence type="ECO:0000256" key="1">
    <source>
        <dbReference type="SAM" id="SignalP"/>
    </source>
</evidence>
<proteinExistence type="predicted"/>
<dbReference type="Proteomes" id="UP000745859">
    <property type="component" value="Unassembled WGS sequence"/>
</dbReference>
<organism evidence="2 3">
    <name type="scientific">Wenyingzhuangia heitensis</name>
    <dbReference type="NCBI Taxonomy" id="1487859"/>
    <lineage>
        <taxon>Bacteria</taxon>
        <taxon>Pseudomonadati</taxon>
        <taxon>Bacteroidota</taxon>
        <taxon>Flavobacteriia</taxon>
        <taxon>Flavobacteriales</taxon>
        <taxon>Flavobacteriaceae</taxon>
        <taxon>Wenyingzhuangia</taxon>
    </lineage>
</organism>
<evidence type="ECO:0008006" key="4">
    <source>
        <dbReference type="Google" id="ProtNLM"/>
    </source>
</evidence>
<feature type="signal peptide" evidence="1">
    <location>
        <begin position="1"/>
        <end position="23"/>
    </location>
</feature>
<gene>
    <name evidence="2" type="ORF">FHR24_000631</name>
</gene>
<sequence>MKYFNFKTTTVLFLFCLNLTCFSQITPPGLGKDVNTVSWFALGLKQNLNKSKTASSTTYIGHSSSSTIDDTNPFNKSALYVVNQEISHHFKEHWKYSGALSYRWQNFYHLTAPYDRDKSLSRQEIRTYARFSYLTKIRQLDFSLTYRPEFRWFYNSDFTPYHESFQFRSRIAGKLSKSLSARQKIIFTTELLFATSKTEKWSSLEYHESRFSLYYSMLFPKQKTTFNIGYMNNLLGTQFSKDTHYLAIDITLNNLFHI</sequence>
<comment type="caution">
    <text evidence="2">The sequence shown here is derived from an EMBL/GenBank/DDBJ whole genome shotgun (WGS) entry which is preliminary data.</text>
</comment>
<protein>
    <recommendedName>
        <fullName evidence="4">DUF2490 domain-containing protein</fullName>
    </recommendedName>
</protein>
<name>A0ABX0UAV8_9FLAO</name>
<dbReference type="InterPro" id="IPR019619">
    <property type="entry name" value="DUF2490"/>
</dbReference>
<feature type="chain" id="PRO_5045302893" description="DUF2490 domain-containing protein" evidence="1">
    <location>
        <begin position="24"/>
        <end position="258"/>
    </location>
</feature>
<dbReference type="EMBL" id="JAASQL010000001">
    <property type="protein sequence ID" value="NIJ44192.1"/>
    <property type="molecule type" value="Genomic_DNA"/>
</dbReference>
<evidence type="ECO:0000313" key="3">
    <source>
        <dbReference type="Proteomes" id="UP000745859"/>
    </source>
</evidence>